<keyword evidence="2" id="KW-1185">Reference proteome</keyword>
<organism evidence="1 2">
    <name type="scientific">Marseilla massiliensis</name>
    <dbReference type="NCBI Taxonomy" id="1841864"/>
    <lineage>
        <taxon>Bacteria</taxon>
        <taxon>Pseudomonadati</taxon>
        <taxon>Bacteroidota</taxon>
        <taxon>Bacteroidia</taxon>
        <taxon>Bacteroidales</taxon>
        <taxon>Prevotellaceae</taxon>
        <taxon>Marseilla</taxon>
    </lineage>
</organism>
<dbReference type="Proteomes" id="UP000706891">
    <property type="component" value="Unassembled WGS sequence"/>
</dbReference>
<comment type="caution">
    <text evidence="1">The sequence shown here is derived from an EMBL/GenBank/DDBJ whole genome shotgun (WGS) entry which is preliminary data.</text>
</comment>
<evidence type="ECO:0000313" key="1">
    <source>
        <dbReference type="EMBL" id="MBM6673879.1"/>
    </source>
</evidence>
<accession>A0A938WVC4</accession>
<proteinExistence type="predicted"/>
<gene>
    <name evidence="1" type="ORF">H6A34_08320</name>
</gene>
<dbReference type="AlphaFoldDB" id="A0A938WVC4"/>
<name>A0A938WVC4_9BACT</name>
<dbReference type="EMBL" id="JACJJG010000040">
    <property type="protein sequence ID" value="MBM6673879.1"/>
    <property type="molecule type" value="Genomic_DNA"/>
</dbReference>
<sequence>MSKKVFLVGKVHEVEPATIMIVQFGIQCDLDRLTGEHKVELAANMVSEDEIEFTFSRSSLQKLVEPDMINTADADIITGEGLDDFRMPEPIPRAPFGTCFNCFIDQQEFLDCYKKSARALKASRMKDIKLEITPEFAKLKLAY</sequence>
<reference evidence="1" key="1">
    <citation type="submission" date="2020-08" db="EMBL/GenBank/DDBJ databases">
        <authorList>
            <person name="Cejkova D."/>
            <person name="Kubasova T."/>
            <person name="Jahodarova E."/>
            <person name="Rychlik I."/>
        </authorList>
    </citation>
    <scope>NUCLEOTIDE SEQUENCE</scope>
    <source>
        <strain evidence="1">An824</strain>
    </source>
</reference>
<dbReference type="RefSeq" id="WP_205104830.1">
    <property type="nucleotide sequence ID" value="NZ_JACJJG010000040.1"/>
</dbReference>
<reference evidence="1" key="2">
    <citation type="journal article" date="2021" name="Sci. Rep.">
        <title>The distribution of antibiotic resistance genes in chicken gut microbiota commensals.</title>
        <authorList>
            <person name="Juricova H."/>
            <person name="Matiasovicova J."/>
            <person name="Kubasova T."/>
            <person name="Cejkova D."/>
            <person name="Rychlik I."/>
        </authorList>
    </citation>
    <scope>NUCLEOTIDE SEQUENCE</scope>
    <source>
        <strain evidence="1">An824</strain>
    </source>
</reference>
<evidence type="ECO:0000313" key="2">
    <source>
        <dbReference type="Proteomes" id="UP000706891"/>
    </source>
</evidence>
<protein>
    <submittedName>
        <fullName evidence="1">Uncharacterized protein</fullName>
    </submittedName>
</protein>